<dbReference type="Proteomes" id="UP001145050">
    <property type="component" value="Unassembled WGS sequence"/>
</dbReference>
<reference evidence="3" key="1">
    <citation type="submission" date="2022-06" db="EMBL/GenBank/DDBJ databases">
        <title>Aquibacillus sp. a new bacterium isolated from soil saline samples.</title>
        <authorList>
            <person name="Galisteo C."/>
            <person name="De La Haba R."/>
            <person name="Sanchez-Porro C."/>
            <person name="Ventosa A."/>
        </authorList>
    </citation>
    <scope>NUCLEOTIDE SEQUENCE</scope>
    <source>
        <strain evidence="3">3ASR75-11</strain>
    </source>
</reference>
<dbReference type="GO" id="GO:0016887">
    <property type="term" value="F:ATP hydrolysis activity"/>
    <property type="evidence" value="ECO:0007669"/>
    <property type="project" value="InterPro"/>
</dbReference>
<dbReference type="EMBL" id="JAMQKB010000005">
    <property type="protein sequence ID" value="MDC3424303.1"/>
    <property type="molecule type" value="Genomic_DNA"/>
</dbReference>
<evidence type="ECO:0000256" key="1">
    <source>
        <dbReference type="ARBA" id="ARBA00006611"/>
    </source>
</evidence>
<gene>
    <name evidence="3" type="ORF">NC797_07245</name>
</gene>
<sequence length="512" mass="60109">MTKTAEDVMDQAIEDIESSLGVNETPYDPADWLSKTIEEKGLQETTVTTYARKKSFKQICQIVRDDLGKILEKEEKTDTEQKEKENEWLELQHAAIIGDEKAMGYFISRIMEVLRQHNITSIDFPNFYDSLAEAIFHEVWGTSILYKWEKYPKSEAAVVRGTELWIDIDGKFVKQDEQFEDIDTVERLKRTFTMRTKDAVINEQVPELEIEREDGSRITMIQKPRARENYIMFRRFIVKDISLYEQARLKTIKEEDVDIFRALSRTMPNTIFAGRVRSAKSTFMKSMLRERSPDYVLAVMEKHFELGLTEQLNDRLCFEVQAKEGDLHHAMPRLLRMEHDSIVVGEIRSLETEGYLQACERGERGAYSTYHLTDIQNVVPQITRHILDEFPNRKFENELERVARNIDIIVTMSADRDRRRKRVIGVTEIIWDEEKKRHFTKDLIRYSSVTDEYYYSSDISKRLLYLMAAEDMEETKRLVKLLRERENVSPMAKYEALADNILKEILGDDANG</sequence>
<dbReference type="SUPFAM" id="SSF52540">
    <property type="entry name" value="P-loop containing nucleoside triphosphate hydrolases"/>
    <property type="match status" value="1"/>
</dbReference>
<comment type="similarity">
    <text evidence="1">Belongs to the GSP E family.</text>
</comment>
<dbReference type="InterPro" id="IPR050921">
    <property type="entry name" value="T4SS_GSP_E_ATPase"/>
</dbReference>
<name>A0A9X3WT05_9BACI</name>
<dbReference type="RefSeq" id="WP_272436108.1">
    <property type="nucleotide sequence ID" value="NZ_JAMQKB010000005.1"/>
</dbReference>
<dbReference type="PANTHER" id="PTHR30486">
    <property type="entry name" value="TWITCHING MOTILITY PROTEIN PILT"/>
    <property type="match status" value="1"/>
</dbReference>
<dbReference type="AlphaFoldDB" id="A0A9X3WT05"/>
<keyword evidence="4" id="KW-1185">Reference proteome</keyword>
<evidence type="ECO:0000313" key="3">
    <source>
        <dbReference type="EMBL" id="MDC3424303.1"/>
    </source>
</evidence>
<comment type="caution">
    <text evidence="3">The sequence shown here is derived from an EMBL/GenBank/DDBJ whole genome shotgun (WGS) entry which is preliminary data.</text>
</comment>
<dbReference type="InterPro" id="IPR001482">
    <property type="entry name" value="T2SS/T4SS_dom"/>
</dbReference>
<organism evidence="3 4">
    <name type="scientific">Terrihalobacillus insolitus</name>
    <dbReference type="NCBI Taxonomy" id="2950438"/>
    <lineage>
        <taxon>Bacteria</taxon>
        <taxon>Bacillati</taxon>
        <taxon>Bacillota</taxon>
        <taxon>Bacilli</taxon>
        <taxon>Bacillales</taxon>
        <taxon>Bacillaceae</taxon>
        <taxon>Terrihalobacillus</taxon>
    </lineage>
</organism>
<dbReference type="Pfam" id="PF00437">
    <property type="entry name" value="T2SSE"/>
    <property type="match status" value="1"/>
</dbReference>
<evidence type="ECO:0000259" key="2">
    <source>
        <dbReference type="Pfam" id="PF00437"/>
    </source>
</evidence>
<dbReference type="Gene3D" id="3.40.50.300">
    <property type="entry name" value="P-loop containing nucleotide triphosphate hydrolases"/>
    <property type="match status" value="1"/>
</dbReference>
<proteinExistence type="inferred from homology"/>
<dbReference type="PANTHER" id="PTHR30486:SF6">
    <property type="entry name" value="TYPE IV PILUS RETRACTATION ATPASE PILT"/>
    <property type="match status" value="1"/>
</dbReference>
<protein>
    <submittedName>
        <fullName evidence="3">CpaF/VirB11 family protein</fullName>
    </submittedName>
</protein>
<feature type="domain" description="Bacterial type II secretion system protein E" evidence="2">
    <location>
        <begin position="214"/>
        <end position="378"/>
    </location>
</feature>
<accession>A0A9X3WT05</accession>
<evidence type="ECO:0000313" key="4">
    <source>
        <dbReference type="Proteomes" id="UP001145050"/>
    </source>
</evidence>
<dbReference type="InterPro" id="IPR027417">
    <property type="entry name" value="P-loop_NTPase"/>
</dbReference>